<dbReference type="AlphaFoldDB" id="A0A0F9S5J7"/>
<comment type="caution">
    <text evidence="1">The sequence shown here is derived from an EMBL/GenBank/DDBJ whole genome shotgun (WGS) entry which is preliminary data.</text>
</comment>
<gene>
    <name evidence="1" type="ORF">LCGC14_0512920</name>
</gene>
<sequence length="264" mass="29575">MPDALARQIAASCIVPDVGFHATNLTVEVFRKVKANPWVAKVHWVRKSVCDDEMTGVVEVYCTYRKPVAKVLFSDELASMSQKEIYVDAEGVRLPAAQTPKFLARLPIGRTDETRTKTYAYFEAIPKRAKVFDVHYPVIRAVASDPPPAGQPWRSDDLAAALRLLAMIVDKPYYDQITVVDVRNFDGRVAPNEPHLRLSAQIGRGRPTDIRFGRLPIPGGGDYVVSPQRKIAYLDSYAQQHDGQLGGLNDMIDLRYDQLHVSRN</sequence>
<accession>A0A0F9S5J7</accession>
<proteinExistence type="predicted"/>
<dbReference type="EMBL" id="LAZR01000628">
    <property type="protein sequence ID" value="KKN62329.1"/>
    <property type="molecule type" value="Genomic_DNA"/>
</dbReference>
<evidence type="ECO:0000313" key="1">
    <source>
        <dbReference type="EMBL" id="KKN62329.1"/>
    </source>
</evidence>
<protein>
    <submittedName>
        <fullName evidence="1">Uncharacterized protein</fullName>
    </submittedName>
</protein>
<organism evidence="1">
    <name type="scientific">marine sediment metagenome</name>
    <dbReference type="NCBI Taxonomy" id="412755"/>
    <lineage>
        <taxon>unclassified sequences</taxon>
        <taxon>metagenomes</taxon>
        <taxon>ecological metagenomes</taxon>
    </lineage>
</organism>
<name>A0A0F9S5J7_9ZZZZ</name>
<reference evidence="1" key="1">
    <citation type="journal article" date="2015" name="Nature">
        <title>Complex archaea that bridge the gap between prokaryotes and eukaryotes.</title>
        <authorList>
            <person name="Spang A."/>
            <person name="Saw J.H."/>
            <person name="Jorgensen S.L."/>
            <person name="Zaremba-Niedzwiedzka K."/>
            <person name="Martijn J."/>
            <person name="Lind A.E."/>
            <person name="van Eijk R."/>
            <person name="Schleper C."/>
            <person name="Guy L."/>
            <person name="Ettema T.J."/>
        </authorList>
    </citation>
    <scope>NUCLEOTIDE SEQUENCE</scope>
</reference>